<protein>
    <submittedName>
        <fullName evidence="2">Anti-anti-sigma regulatory factor (Antagonist of anti-sigma factor)</fullName>
    </submittedName>
</protein>
<dbReference type="InterPro" id="IPR058548">
    <property type="entry name" value="MlaB-like_STAS"/>
</dbReference>
<dbReference type="EMBL" id="FMVT01000010">
    <property type="protein sequence ID" value="SCY81544.1"/>
    <property type="molecule type" value="Genomic_DNA"/>
</dbReference>
<dbReference type="Proteomes" id="UP000199502">
    <property type="component" value="Unassembled WGS sequence"/>
</dbReference>
<dbReference type="SUPFAM" id="SSF52091">
    <property type="entry name" value="SpoIIaa-like"/>
    <property type="match status" value="1"/>
</dbReference>
<evidence type="ECO:0000313" key="2">
    <source>
        <dbReference type="EMBL" id="SCY81544.1"/>
    </source>
</evidence>
<gene>
    <name evidence="2" type="ORF">SAMN05660710_02904</name>
</gene>
<dbReference type="PROSITE" id="PS50801">
    <property type="entry name" value="STAS"/>
    <property type="match status" value="1"/>
</dbReference>
<name>A0A1G5J073_9RHOB</name>
<dbReference type="InterPro" id="IPR036513">
    <property type="entry name" value="STAS_dom_sf"/>
</dbReference>
<proteinExistence type="predicted"/>
<sequence>MPSLSLPEALDRTTVSAFASTLLASRGEALLLDASPLRRLSALGLEMLVSASKQWTDDGKEFRIDGWRDDVAGVLEQLGGNASMLNAERMS</sequence>
<dbReference type="Gene3D" id="3.30.750.24">
    <property type="entry name" value="STAS domain"/>
    <property type="match status" value="1"/>
</dbReference>
<dbReference type="InterPro" id="IPR002645">
    <property type="entry name" value="STAS_dom"/>
</dbReference>
<evidence type="ECO:0000259" key="1">
    <source>
        <dbReference type="PROSITE" id="PS50801"/>
    </source>
</evidence>
<dbReference type="STRING" id="336292.SAMN05660710_02904"/>
<reference evidence="2 3" key="1">
    <citation type="submission" date="2016-10" db="EMBL/GenBank/DDBJ databases">
        <authorList>
            <person name="de Groot N.N."/>
        </authorList>
    </citation>
    <scope>NUCLEOTIDE SEQUENCE [LARGE SCALE GENOMIC DNA]</scope>
    <source>
        <strain evidence="2 3">CGMCC 1.8925</strain>
    </source>
</reference>
<dbReference type="AlphaFoldDB" id="A0A1G5J073"/>
<keyword evidence="3" id="KW-1185">Reference proteome</keyword>
<feature type="domain" description="STAS" evidence="1">
    <location>
        <begin position="1"/>
        <end position="91"/>
    </location>
</feature>
<accession>A0A1G5J073</accession>
<evidence type="ECO:0000313" key="3">
    <source>
        <dbReference type="Proteomes" id="UP000199502"/>
    </source>
</evidence>
<organism evidence="2 3">
    <name type="scientific">Paracoccus tibetensis</name>
    <dbReference type="NCBI Taxonomy" id="336292"/>
    <lineage>
        <taxon>Bacteria</taxon>
        <taxon>Pseudomonadati</taxon>
        <taxon>Pseudomonadota</taxon>
        <taxon>Alphaproteobacteria</taxon>
        <taxon>Rhodobacterales</taxon>
        <taxon>Paracoccaceae</taxon>
        <taxon>Paracoccus</taxon>
    </lineage>
</organism>
<dbReference type="Pfam" id="PF13466">
    <property type="entry name" value="STAS_2"/>
    <property type="match status" value="1"/>
</dbReference>